<evidence type="ECO:0000256" key="5">
    <source>
        <dbReference type="RuleBase" id="RU004106"/>
    </source>
</evidence>
<dbReference type="GO" id="GO:0016829">
    <property type="term" value="F:lyase activity"/>
    <property type="evidence" value="ECO:0007669"/>
    <property type="project" value="UniProtKB-KW"/>
</dbReference>
<reference evidence="7 8" key="1">
    <citation type="submission" date="2015-09" db="EMBL/GenBank/DDBJ databases">
        <title>Genome sequencing project for genomic taxonomy and phylogenomics of Bacillus-like bacteria.</title>
        <authorList>
            <person name="Liu B."/>
            <person name="Wang J."/>
            <person name="Zhu Y."/>
            <person name="Liu G."/>
            <person name="Chen Q."/>
            <person name="Chen Z."/>
            <person name="Lan J."/>
            <person name="Che J."/>
            <person name="Ge C."/>
            <person name="Shi H."/>
            <person name="Pan Z."/>
            <person name="Liu X."/>
        </authorList>
    </citation>
    <scope>NUCLEOTIDE SEQUENCE [LARGE SCALE GENOMIC DNA]</scope>
    <source>
        <strain evidence="7 8">FJAT-18043</strain>
    </source>
</reference>
<evidence type="ECO:0000256" key="1">
    <source>
        <dbReference type="ARBA" id="ARBA00001933"/>
    </source>
</evidence>
<dbReference type="NCBIfam" id="NF005800">
    <property type="entry name" value="PRK07650.1"/>
    <property type="match status" value="1"/>
</dbReference>
<comment type="cofactor">
    <cofactor evidence="1 6">
        <name>pyridoxal 5'-phosphate</name>
        <dbReference type="ChEBI" id="CHEBI:597326"/>
    </cofactor>
</comment>
<evidence type="ECO:0000313" key="8">
    <source>
        <dbReference type="Proteomes" id="UP000050996"/>
    </source>
</evidence>
<dbReference type="GO" id="GO:0046394">
    <property type="term" value="P:carboxylic acid biosynthetic process"/>
    <property type="evidence" value="ECO:0007669"/>
    <property type="project" value="UniProtKB-ARBA"/>
</dbReference>
<comment type="caution">
    <text evidence="7">The sequence shown here is derived from an EMBL/GenBank/DDBJ whole genome shotgun (WGS) entry which is preliminary data.</text>
</comment>
<dbReference type="STRING" id="1637975.AN957_00270"/>
<dbReference type="PATRIC" id="fig|1637975.4.peg.5409"/>
<sequence>MFIYMNGKIVGKEEAVISPFDHGYLYGMGLFETFRVYDGHPFLLDDHLERLNNSLEVLNMKVSYSREEIQSALRLLLAKNRLTDAYIRLNVSAGVGEIGLQPDPYLYPNLIIFAKPLPPSMIGQEKKAVILTLNRNTPEGVERLKSHHYLNNILAKREIGDMPECEGIFLTKEGFLAEGIVSNLFWLKENVLYTPAIETGILNGITRKLIIKLAQRNGIAVEEGFFQTAEAKKADEIFVTNSIQEIVPIYSFAGSEMPGNNGGFVQDLQKQYKNLSGYLWSRNEW</sequence>
<dbReference type="EMBL" id="LJIX01000003">
    <property type="protein sequence ID" value="KQL27420.1"/>
    <property type="molecule type" value="Genomic_DNA"/>
</dbReference>
<keyword evidence="4 6" id="KW-0663">Pyridoxal phosphate</keyword>
<dbReference type="GO" id="GO:0005829">
    <property type="term" value="C:cytosol"/>
    <property type="evidence" value="ECO:0007669"/>
    <property type="project" value="TreeGrafter"/>
</dbReference>
<evidence type="ECO:0000256" key="6">
    <source>
        <dbReference type="RuleBase" id="RU004516"/>
    </source>
</evidence>
<gene>
    <name evidence="7" type="ORF">AN957_00270</name>
</gene>
<dbReference type="PANTHER" id="PTHR42743">
    <property type="entry name" value="AMINO-ACID AMINOTRANSFERASE"/>
    <property type="match status" value="1"/>
</dbReference>
<dbReference type="Proteomes" id="UP000050996">
    <property type="component" value="Unassembled WGS sequence"/>
</dbReference>
<dbReference type="InterPro" id="IPR050571">
    <property type="entry name" value="Class-IV_PLP-Dep_Aminotrnsfr"/>
</dbReference>
<dbReference type="PANTHER" id="PTHR42743:SF11">
    <property type="entry name" value="AMINODEOXYCHORISMATE LYASE"/>
    <property type="match status" value="1"/>
</dbReference>
<organism evidence="7 8">
    <name type="scientific">Cytobacillus solani</name>
    <dbReference type="NCBI Taxonomy" id="1637975"/>
    <lineage>
        <taxon>Bacteria</taxon>
        <taxon>Bacillati</taxon>
        <taxon>Bacillota</taxon>
        <taxon>Bacilli</taxon>
        <taxon>Bacillales</taxon>
        <taxon>Bacillaceae</taxon>
        <taxon>Cytobacillus</taxon>
    </lineage>
</organism>
<dbReference type="FunFam" id="3.20.10.10:FF:000002">
    <property type="entry name" value="D-alanine aminotransferase"/>
    <property type="match status" value="1"/>
</dbReference>
<evidence type="ECO:0000256" key="2">
    <source>
        <dbReference type="ARBA" id="ARBA00009320"/>
    </source>
</evidence>
<dbReference type="InterPro" id="IPR036038">
    <property type="entry name" value="Aminotransferase-like"/>
</dbReference>
<keyword evidence="8" id="KW-1185">Reference proteome</keyword>
<evidence type="ECO:0000256" key="3">
    <source>
        <dbReference type="ARBA" id="ARBA00011738"/>
    </source>
</evidence>
<dbReference type="Gene3D" id="3.30.470.10">
    <property type="match status" value="1"/>
</dbReference>
<dbReference type="InterPro" id="IPR043131">
    <property type="entry name" value="BCAT-like_N"/>
</dbReference>
<protein>
    <submittedName>
        <fullName evidence="7">4-amino-4-deoxychorismate lyase</fullName>
    </submittedName>
</protein>
<proteinExistence type="inferred from homology"/>
<name>A0A0Q3T5G3_9BACI</name>
<comment type="subunit">
    <text evidence="3">Homodimer.</text>
</comment>
<comment type="similarity">
    <text evidence="2 5">Belongs to the class-IV pyridoxal-phosphate-dependent aminotransferase family.</text>
</comment>
<evidence type="ECO:0000256" key="4">
    <source>
        <dbReference type="ARBA" id="ARBA00022898"/>
    </source>
</evidence>
<dbReference type="SUPFAM" id="SSF56752">
    <property type="entry name" value="D-aminoacid aminotransferase-like PLP-dependent enzymes"/>
    <property type="match status" value="1"/>
</dbReference>
<dbReference type="InterPro" id="IPR001544">
    <property type="entry name" value="Aminotrans_IV"/>
</dbReference>
<dbReference type="PROSITE" id="PS00770">
    <property type="entry name" value="AA_TRANSFER_CLASS_4"/>
    <property type="match status" value="1"/>
</dbReference>
<dbReference type="Gene3D" id="3.20.10.10">
    <property type="entry name" value="D-amino Acid Aminotransferase, subunit A, domain 2"/>
    <property type="match status" value="1"/>
</dbReference>
<dbReference type="Pfam" id="PF01063">
    <property type="entry name" value="Aminotran_4"/>
    <property type="match status" value="1"/>
</dbReference>
<dbReference type="GO" id="GO:0008652">
    <property type="term" value="P:amino acid biosynthetic process"/>
    <property type="evidence" value="ECO:0007669"/>
    <property type="project" value="UniProtKB-ARBA"/>
</dbReference>
<dbReference type="AlphaFoldDB" id="A0A0Q3T5G3"/>
<dbReference type="CDD" id="cd00449">
    <property type="entry name" value="PLPDE_IV"/>
    <property type="match status" value="1"/>
</dbReference>
<keyword evidence="7" id="KW-0456">Lyase</keyword>
<dbReference type="RefSeq" id="WP_056681705.1">
    <property type="nucleotide sequence ID" value="NZ_CP041305.1"/>
</dbReference>
<accession>A0A0Q3T5G3</accession>
<dbReference type="InterPro" id="IPR018300">
    <property type="entry name" value="Aminotrans_IV_CS"/>
</dbReference>
<evidence type="ECO:0000313" key="7">
    <source>
        <dbReference type="EMBL" id="KQL27420.1"/>
    </source>
</evidence>
<dbReference type="InterPro" id="IPR043132">
    <property type="entry name" value="BCAT-like_C"/>
</dbReference>